<dbReference type="InterPro" id="IPR004843">
    <property type="entry name" value="Calcineurin-like_PHP"/>
</dbReference>
<name>A0AAT9PEQ9_9GAMM</name>
<evidence type="ECO:0000256" key="3">
    <source>
        <dbReference type="ARBA" id="ARBA00023004"/>
    </source>
</evidence>
<feature type="domain" description="Calcineurin-like phosphoesterase" evidence="6">
    <location>
        <begin position="41"/>
        <end position="279"/>
    </location>
</feature>
<feature type="region of interest" description="Disordered" evidence="5">
    <location>
        <begin position="1"/>
        <end position="36"/>
    </location>
</feature>
<keyword evidence="8" id="KW-1185">Reference proteome</keyword>
<gene>
    <name evidence="7" type="ORF">MN210_01165</name>
</gene>
<dbReference type="SUPFAM" id="SSF56300">
    <property type="entry name" value="Metallo-dependent phosphatases"/>
    <property type="match status" value="1"/>
</dbReference>
<dbReference type="RefSeq" id="WP_338412397.1">
    <property type="nucleotide sequence ID" value="NZ_CP093310.2"/>
</dbReference>
<organism evidence="7 8">
    <name type="scientific">Psychrobacter raelei</name>
    <dbReference type="NCBI Taxonomy" id="2565531"/>
    <lineage>
        <taxon>Bacteria</taxon>
        <taxon>Pseudomonadati</taxon>
        <taxon>Pseudomonadota</taxon>
        <taxon>Gammaproteobacteria</taxon>
        <taxon>Moraxellales</taxon>
        <taxon>Moraxellaceae</taxon>
        <taxon>Psychrobacter</taxon>
    </lineage>
</organism>
<dbReference type="Pfam" id="PF00149">
    <property type="entry name" value="Metallophos"/>
    <property type="match status" value="1"/>
</dbReference>
<accession>A0AAT9PEQ9</accession>
<keyword evidence="3" id="KW-0408">Iron</keyword>
<evidence type="ECO:0000256" key="2">
    <source>
        <dbReference type="ARBA" id="ARBA00022801"/>
    </source>
</evidence>
<dbReference type="PANTHER" id="PTHR42988:SF2">
    <property type="entry name" value="CYCLIC NUCLEOTIDE PHOSPHODIESTERASE CBUA0032-RELATED"/>
    <property type="match status" value="1"/>
</dbReference>
<dbReference type="GO" id="GO:0016787">
    <property type="term" value="F:hydrolase activity"/>
    <property type="evidence" value="ECO:0007669"/>
    <property type="project" value="UniProtKB-KW"/>
</dbReference>
<proteinExistence type="inferred from homology"/>
<comment type="similarity">
    <text evidence="4">Belongs to the cyclic nucleotide phosphodiesterase class-III family.</text>
</comment>
<dbReference type="PANTHER" id="PTHR42988">
    <property type="entry name" value="PHOSPHOHYDROLASE"/>
    <property type="match status" value="1"/>
</dbReference>
<evidence type="ECO:0000313" key="7">
    <source>
        <dbReference type="EMBL" id="UNK05544.2"/>
    </source>
</evidence>
<dbReference type="GO" id="GO:0046872">
    <property type="term" value="F:metal ion binding"/>
    <property type="evidence" value="ECO:0007669"/>
    <property type="project" value="UniProtKB-KW"/>
</dbReference>
<dbReference type="KEGG" id="prae:MN210_01165"/>
<keyword evidence="2" id="KW-0378">Hydrolase</keyword>
<dbReference type="Proteomes" id="UP000829560">
    <property type="component" value="Chromosome"/>
</dbReference>
<evidence type="ECO:0000256" key="1">
    <source>
        <dbReference type="ARBA" id="ARBA00022723"/>
    </source>
</evidence>
<evidence type="ECO:0000256" key="5">
    <source>
        <dbReference type="SAM" id="MobiDB-lite"/>
    </source>
</evidence>
<dbReference type="InterPro" id="IPR029052">
    <property type="entry name" value="Metallo-depent_PP-like"/>
</dbReference>
<dbReference type="InterPro" id="IPR050884">
    <property type="entry name" value="CNP_phosphodiesterase-III"/>
</dbReference>
<keyword evidence="1" id="KW-0479">Metal-binding</keyword>
<dbReference type="Gene3D" id="3.60.21.10">
    <property type="match status" value="1"/>
</dbReference>
<evidence type="ECO:0000313" key="8">
    <source>
        <dbReference type="Proteomes" id="UP000829560"/>
    </source>
</evidence>
<reference evidence="7" key="1">
    <citation type="submission" date="2024-03" db="EMBL/GenBank/DDBJ databases">
        <title>Psychrobacter raelis sp. nov. isolated from a dog with peritonitis.</title>
        <authorList>
            <person name="Schiavone A."/>
            <person name="Manzulli V."/>
            <person name="Camarda A."/>
            <person name="Cafiero M.A."/>
            <person name="Vasco I."/>
            <person name="Marino L."/>
            <person name="Pennuzzi G."/>
            <person name="Serrecchia L."/>
            <person name="Galante D."/>
            <person name="Pugliese N."/>
        </authorList>
    </citation>
    <scope>NUCLEOTIDE SEQUENCE</scope>
    <source>
        <strain evidence="7">PraFG1</strain>
    </source>
</reference>
<dbReference type="AlphaFoldDB" id="A0AAT9PEQ9"/>
<evidence type="ECO:0000259" key="6">
    <source>
        <dbReference type="Pfam" id="PF00149"/>
    </source>
</evidence>
<evidence type="ECO:0000256" key="4">
    <source>
        <dbReference type="ARBA" id="ARBA00025742"/>
    </source>
</evidence>
<dbReference type="EMBL" id="CP093310">
    <property type="protein sequence ID" value="UNK05544.2"/>
    <property type="molecule type" value="Genomic_DNA"/>
</dbReference>
<protein>
    <submittedName>
        <fullName evidence="7">Metallophosphoesterase</fullName>
    </submittedName>
</protein>
<sequence>MAPLPHSVSPRHTQVADNGRLSEPTDYHPPTEISTDDGTVNILQLTDLHLYFDTPKATHEQDINKDLAHQTITGICQNSSAKRGNPHSADAINHSVTPVIHNYASFEACLTQALSEDVRCDLIVVTGDLVSEIHPQLYQHLYQRLHQSGIPFACIAGNHDVTDEIGKDLPFEQRSFEPHEPDSRLLSRYSMKLNGWEILFINSSVPGQIFGRIGNKNLYWLSQKLANSHHPVIIAMHHHLLPMHSAWIDAHITQDATEFWQTVAPFNALKAVVGGHVHQSSTRSYQGVQLYSTPSTGYQFKPGCDDFTLDDEAKPGYRWLSLKANGTLQSWVVRLEDNAE</sequence>